<proteinExistence type="predicted"/>
<protein>
    <submittedName>
        <fullName evidence="1">Uncharacterized protein</fullName>
    </submittedName>
</protein>
<organism evidence="1">
    <name type="scientific">Prevotella sp. GTC17253</name>
    <dbReference type="NCBI Taxonomy" id="3236793"/>
    <lineage>
        <taxon>Bacteria</taxon>
        <taxon>Pseudomonadati</taxon>
        <taxon>Bacteroidota</taxon>
        <taxon>Bacteroidia</taxon>
        <taxon>Bacteroidales</taxon>
        <taxon>Prevotellaceae</taxon>
        <taxon>Prevotella</taxon>
    </lineage>
</organism>
<reference evidence="1" key="1">
    <citation type="submission" date="2024-07" db="EMBL/GenBank/DDBJ databases">
        <title>Complete genome sequence of Prevotella sp. YM-2024 GTC17253.</title>
        <authorList>
            <person name="Hayashi M."/>
            <person name="Muto Y."/>
            <person name="Tanaka K."/>
            <person name="Niwa H."/>
        </authorList>
    </citation>
    <scope>NUCLEOTIDE SEQUENCE</scope>
    <source>
        <strain evidence="1">GTC17253</strain>
    </source>
</reference>
<name>A0AB33IR87_9BACT</name>
<accession>A0AB33IR87</accession>
<gene>
    <name evidence="1" type="ORF">GTC17253_00420</name>
</gene>
<dbReference type="EMBL" id="AP035785">
    <property type="protein sequence ID" value="BFO70076.1"/>
    <property type="molecule type" value="Genomic_DNA"/>
</dbReference>
<dbReference type="InterPro" id="IPR046167">
    <property type="entry name" value="DUF6169"/>
</dbReference>
<sequence>MTLLSETRINAVAPYRVKVLKDGGAFFATDNGLHYIVSFDADDVSLSVLCYQLVIVNVDNKPSPRDHKLRDTIIAIVEEFFSSSNEVLLYICETGDGKQALRNRLFQYWYSQNGQHKGYTYLSASVLDDDGVMNYATLIMRNDSPHYATAYRDFGESIQMLNNKFE</sequence>
<evidence type="ECO:0000313" key="1">
    <source>
        <dbReference type="EMBL" id="BFO70076.1"/>
    </source>
</evidence>
<dbReference type="AlphaFoldDB" id="A0AB33IR87"/>
<dbReference type="Pfam" id="PF19666">
    <property type="entry name" value="DUF6169"/>
    <property type="match status" value="1"/>
</dbReference>